<accession>A0AAE3AUS2</accession>
<comment type="caution">
    <text evidence="2">The sequence shown here is derived from an EMBL/GenBank/DDBJ whole genome shotgun (WGS) entry which is preliminary data.</text>
</comment>
<name>A0AAE3AUS2_9FIRM</name>
<keyword evidence="3" id="KW-1185">Reference proteome</keyword>
<proteinExistence type="predicted"/>
<evidence type="ECO:0000313" key="2">
    <source>
        <dbReference type="EMBL" id="MCC2166163.1"/>
    </source>
</evidence>
<feature type="region of interest" description="Disordered" evidence="1">
    <location>
        <begin position="1"/>
        <end position="21"/>
    </location>
</feature>
<dbReference type="EMBL" id="JAJEQF010000001">
    <property type="protein sequence ID" value="MCC2166163.1"/>
    <property type="molecule type" value="Genomic_DNA"/>
</dbReference>
<dbReference type="AlphaFoldDB" id="A0AAE3AUS2"/>
<sequence>MSPQKGRPPSENPKNVEVKARLDEQTARRLLAYCEKLGITRTDALREGIKRILEDEKK</sequence>
<gene>
    <name evidence="2" type="ORF">LKD45_00350</name>
</gene>
<evidence type="ECO:0000313" key="3">
    <source>
        <dbReference type="Proteomes" id="UP001199355"/>
    </source>
</evidence>
<protein>
    <submittedName>
        <fullName evidence="2">CopG family transcriptional regulator</fullName>
    </submittedName>
</protein>
<organism evidence="2 3">
    <name type="scientific">Gallintestinimicrobium propionicum</name>
    <dbReference type="NCBI Taxonomy" id="2981770"/>
    <lineage>
        <taxon>Bacteria</taxon>
        <taxon>Bacillati</taxon>
        <taxon>Bacillota</taxon>
        <taxon>Clostridia</taxon>
        <taxon>Lachnospirales</taxon>
        <taxon>Lachnospiraceae</taxon>
        <taxon>Gallintestinimicrobium</taxon>
    </lineage>
</organism>
<reference evidence="2 3" key="1">
    <citation type="submission" date="2021-10" db="EMBL/GenBank/DDBJ databases">
        <title>Anaerobic single-cell dispensing facilitates the cultivation of human gut bacteria.</title>
        <authorList>
            <person name="Afrizal A."/>
        </authorList>
    </citation>
    <scope>NUCLEOTIDE SEQUENCE [LARGE SCALE GENOMIC DNA]</scope>
    <source>
        <strain evidence="2 3">CLA-AA-H244</strain>
    </source>
</reference>
<evidence type="ECO:0000256" key="1">
    <source>
        <dbReference type="SAM" id="MobiDB-lite"/>
    </source>
</evidence>
<dbReference type="RefSeq" id="WP_308727403.1">
    <property type="nucleotide sequence ID" value="NZ_JAJEQF010000001.1"/>
</dbReference>
<dbReference type="Proteomes" id="UP001199355">
    <property type="component" value="Unassembled WGS sequence"/>
</dbReference>